<dbReference type="GO" id="GO:0006749">
    <property type="term" value="P:glutathione metabolic process"/>
    <property type="evidence" value="ECO:0007669"/>
    <property type="project" value="TreeGrafter"/>
</dbReference>
<keyword evidence="7" id="KW-1185">Reference proteome</keyword>
<evidence type="ECO:0008006" key="8">
    <source>
        <dbReference type="Google" id="ProtNLM"/>
    </source>
</evidence>
<dbReference type="STRING" id="1054147.F4PKT0"/>
<evidence type="ECO:0000259" key="4">
    <source>
        <dbReference type="PROSITE" id="PS50404"/>
    </source>
</evidence>
<dbReference type="KEGG" id="dfa:DFA_06351"/>
<dbReference type="Gene3D" id="3.40.30.10">
    <property type="entry name" value="Glutaredoxin"/>
    <property type="match status" value="1"/>
</dbReference>
<reference evidence="7" key="1">
    <citation type="journal article" date="2011" name="Genome Res.">
        <title>Phylogeny-wide analysis of social amoeba genomes highlights ancient origins for complex intercellular communication.</title>
        <authorList>
            <person name="Heidel A.J."/>
            <person name="Lawal H.M."/>
            <person name="Felder M."/>
            <person name="Schilde C."/>
            <person name="Helps N.R."/>
            <person name="Tunggal B."/>
            <person name="Rivero F."/>
            <person name="John U."/>
            <person name="Schleicher M."/>
            <person name="Eichinger L."/>
            <person name="Platzer M."/>
            <person name="Noegel A.A."/>
            <person name="Schaap P."/>
            <person name="Gloeckner G."/>
        </authorList>
    </citation>
    <scope>NUCLEOTIDE SEQUENCE [LARGE SCALE GENOMIC DNA]</scope>
    <source>
        <strain evidence="7">SH3</strain>
    </source>
</reference>
<keyword evidence="2" id="KW-0963">Cytoplasm</keyword>
<dbReference type="PANTHER" id="PTHR43917:SF8">
    <property type="entry name" value="GH16740P-RELATED"/>
    <property type="match status" value="1"/>
</dbReference>
<protein>
    <recommendedName>
        <fullName evidence="8">Glutathione S-transferase</fullName>
    </recommendedName>
</protein>
<sequence>MSKLILYGDQLSQPTRAILFILLNNKIPHEFKTISIAKGEQNTEEFAKINPWKKVPVIQDGDLTLIESHTILRYIAQKYKLDQLYSNTDLIERCKVDMYLDWHHIGLRKPASTVFYFTFVAPLFGIPVNQELLASESKNLQTSLSKFESIWLGDKKFIVGDKATLADFASFTEISNLRLISNDYFDLSKYPKIDKWIKQFETMDGYQESHNIFNIVLAKKQ</sequence>
<dbReference type="OMA" id="IQQPMSK"/>
<dbReference type="PROSITE" id="PS50404">
    <property type="entry name" value="GST_NTER"/>
    <property type="match status" value="1"/>
</dbReference>
<dbReference type="InterPro" id="IPR040079">
    <property type="entry name" value="Glutathione_S-Trfase"/>
</dbReference>
<dbReference type="PANTHER" id="PTHR43917">
    <property type="match status" value="1"/>
</dbReference>
<evidence type="ECO:0000256" key="3">
    <source>
        <dbReference type="ARBA" id="ARBA00022679"/>
    </source>
</evidence>
<dbReference type="EMBL" id="GL883007">
    <property type="protein sequence ID" value="EGG24204.1"/>
    <property type="molecule type" value="Genomic_DNA"/>
</dbReference>
<feature type="domain" description="GST C-terminal" evidence="5">
    <location>
        <begin position="89"/>
        <end position="221"/>
    </location>
</feature>
<dbReference type="Pfam" id="PF14497">
    <property type="entry name" value="GST_C_3"/>
    <property type="match status" value="1"/>
</dbReference>
<dbReference type="SFLD" id="SFLDG00358">
    <property type="entry name" value="Main_(cytGST)"/>
    <property type="match status" value="1"/>
</dbReference>
<dbReference type="OrthoDB" id="17208at2759"/>
<dbReference type="InterPro" id="IPR010987">
    <property type="entry name" value="Glutathione-S-Trfase_C-like"/>
</dbReference>
<gene>
    <name evidence="6" type="ORF">DFA_06351</name>
</gene>
<dbReference type="SFLD" id="SFLDS00019">
    <property type="entry name" value="Glutathione_Transferase_(cytos"/>
    <property type="match status" value="1"/>
</dbReference>
<dbReference type="InterPro" id="IPR036249">
    <property type="entry name" value="Thioredoxin-like_sf"/>
</dbReference>
<organism evidence="6 7">
    <name type="scientific">Cavenderia fasciculata</name>
    <name type="common">Slime mold</name>
    <name type="synonym">Dictyostelium fasciculatum</name>
    <dbReference type="NCBI Taxonomy" id="261658"/>
    <lineage>
        <taxon>Eukaryota</taxon>
        <taxon>Amoebozoa</taxon>
        <taxon>Evosea</taxon>
        <taxon>Eumycetozoa</taxon>
        <taxon>Dictyostelia</taxon>
        <taxon>Acytosteliales</taxon>
        <taxon>Cavenderiaceae</taxon>
        <taxon>Cavenderia</taxon>
    </lineage>
</organism>
<dbReference type="SUPFAM" id="SSF47616">
    <property type="entry name" value="GST C-terminal domain-like"/>
    <property type="match status" value="1"/>
</dbReference>
<accession>F4PKT0</accession>
<name>F4PKT0_CACFS</name>
<dbReference type="RefSeq" id="XP_004362055.1">
    <property type="nucleotide sequence ID" value="XM_004361998.1"/>
</dbReference>
<dbReference type="AlphaFoldDB" id="F4PKT0"/>
<dbReference type="SUPFAM" id="SSF52833">
    <property type="entry name" value="Thioredoxin-like"/>
    <property type="match status" value="1"/>
</dbReference>
<dbReference type="Gene3D" id="1.20.1050.10">
    <property type="match status" value="1"/>
</dbReference>
<comment type="subcellular location">
    <subcellularLocation>
        <location evidence="1">Cytoplasm</location>
    </subcellularLocation>
</comment>
<keyword evidence="3" id="KW-0808">Transferase</keyword>
<dbReference type="Pfam" id="PF02798">
    <property type="entry name" value="GST_N"/>
    <property type="match status" value="1"/>
</dbReference>
<dbReference type="InterPro" id="IPR051369">
    <property type="entry name" value="GST_Theta"/>
</dbReference>
<dbReference type="InterPro" id="IPR036282">
    <property type="entry name" value="Glutathione-S-Trfase_C_sf"/>
</dbReference>
<proteinExistence type="predicted"/>
<feature type="domain" description="GST N-terminal" evidence="4">
    <location>
        <begin position="2"/>
        <end position="83"/>
    </location>
</feature>
<dbReference type="InterPro" id="IPR004045">
    <property type="entry name" value="Glutathione_S-Trfase_N"/>
</dbReference>
<evidence type="ECO:0000256" key="1">
    <source>
        <dbReference type="ARBA" id="ARBA00004496"/>
    </source>
</evidence>
<dbReference type="Proteomes" id="UP000007797">
    <property type="component" value="Unassembled WGS sequence"/>
</dbReference>
<dbReference type="GO" id="GO:0005737">
    <property type="term" value="C:cytoplasm"/>
    <property type="evidence" value="ECO:0007669"/>
    <property type="project" value="UniProtKB-SubCell"/>
</dbReference>
<evidence type="ECO:0000313" key="6">
    <source>
        <dbReference type="EMBL" id="EGG24204.1"/>
    </source>
</evidence>
<evidence type="ECO:0000256" key="2">
    <source>
        <dbReference type="ARBA" id="ARBA00022490"/>
    </source>
</evidence>
<dbReference type="InterPro" id="IPR004046">
    <property type="entry name" value="GST_C"/>
</dbReference>
<evidence type="ECO:0000259" key="5">
    <source>
        <dbReference type="PROSITE" id="PS50405"/>
    </source>
</evidence>
<dbReference type="FunFam" id="3.40.30.10:FF:000176">
    <property type="entry name" value="Glutathione S-transferase theta-1"/>
    <property type="match status" value="1"/>
</dbReference>
<evidence type="ECO:0000313" key="7">
    <source>
        <dbReference type="Proteomes" id="UP000007797"/>
    </source>
</evidence>
<dbReference type="PROSITE" id="PS50405">
    <property type="entry name" value="GST_CTER"/>
    <property type="match status" value="1"/>
</dbReference>
<dbReference type="GeneID" id="14876310"/>
<dbReference type="FunFam" id="1.20.1050.10:FF:000039">
    <property type="entry name" value="Glutathione S-transferase theta-1"/>
    <property type="match status" value="1"/>
</dbReference>
<dbReference type="GO" id="GO:0004364">
    <property type="term" value="F:glutathione transferase activity"/>
    <property type="evidence" value="ECO:0007669"/>
    <property type="project" value="TreeGrafter"/>
</dbReference>